<evidence type="ECO:0000256" key="1">
    <source>
        <dbReference type="ARBA" id="ARBA00005382"/>
    </source>
</evidence>
<dbReference type="PANTHER" id="PTHR11069:SF38">
    <property type="entry name" value="GLUCURONOXYLANASE XYNC"/>
    <property type="match status" value="1"/>
</dbReference>
<dbReference type="InterPro" id="IPR017853">
    <property type="entry name" value="GH"/>
</dbReference>
<protein>
    <submittedName>
        <fullName evidence="4">Uncharacterized protein</fullName>
    </submittedName>
</protein>
<dbReference type="GO" id="GO:0006665">
    <property type="term" value="P:sphingolipid metabolic process"/>
    <property type="evidence" value="ECO:0007669"/>
    <property type="project" value="InterPro"/>
</dbReference>
<proteinExistence type="inferred from homology"/>
<dbReference type="PANTHER" id="PTHR11069">
    <property type="entry name" value="GLUCOSYLCERAMIDASE"/>
    <property type="match status" value="1"/>
</dbReference>
<dbReference type="InterPro" id="IPR001139">
    <property type="entry name" value="Glyco_hydro_30"/>
</dbReference>
<dbReference type="Proteomes" id="UP000291562">
    <property type="component" value="Chromosome"/>
</dbReference>
<keyword evidence="3" id="KW-0378">Hydrolase</keyword>
<dbReference type="Gene3D" id="3.20.20.80">
    <property type="entry name" value="Glycosidases"/>
    <property type="match status" value="1"/>
</dbReference>
<dbReference type="OrthoDB" id="9806701at2"/>
<evidence type="ECO:0000313" key="5">
    <source>
        <dbReference type="Proteomes" id="UP000291562"/>
    </source>
</evidence>
<dbReference type="GO" id="GO:0004348">
    <property type="term" value="F:glucosylceramidase activity"/>
    <property type="evidence" value="ECO:0007669"/>
    <property type="project" value="InterPro"/>
</dbReference>
<dbReference type="EMBL" id="CP035704">
    <property type="protein sequence ID" value="QBB71111.1"/>
    <property type="molecule type" value="Genomic_DNA"/>
</dbReference>
<dbReference type="Gene3D" id="2.60.40.1180">
    <property type="entry name" value="Golgi alpha-mannosidase II"/>
    <property type="match status" value="1"/>
</dbReference>
<dbReference type="KEGG" id="xbc:ELE36_12530"/>
<dbReference type="GO" id="GO:0016020">
    <property type="term" value="C:membrane"/>
    <property type="evidence" value="ECO:0007669"/>
    <property type="project" value="GOC"/>
</dbReference>
<name>A0A411HKU1_9GAMM</name>
<accession>A0A411HKU1</accession>
<keyword evidence="2" id="KW-0732">Signal</keyword>
<sequence>MRSGNNLDGKLAAWVRFLRKPAWTVLASLLLLLAGIAGASSHDNSVTDPAVVTAIPIIDFSITHQTMQGFGASDAFLDQPLTDAQADLYFTTTSGIGLSWLRLGIASNGGLNGGAWSDATKAAARGAQIWAAPWSAPAAWKDNNSELAGGHLCAAAGQTDGQGHTCGASHYDDWAIRLAAFAGLLQQNAGVPLYGISIQNEPDYVATYVSMLVSNNEFVNFINALGPKLAALNPKPVLIAGEYADWANLWGMTAAIEANPNALAYTGIYATHQYARTSTYQGSHPRPLWQSEMSSFEAFDPSIANGVTVAKWIHAAIVDGNVSVWHYWWLYNPYNETNEGLIGYPENRNASTKRFYTLGNFSKFVRPGWVRIEVSGQSNPNLFVSAYQGPLGKFAIVVINDSASNQSFVANIADARVSSLVPWATSAALDLAAQASIAVSANQFSAILPNGVTTFVGTNDLIFASGMQ</sequence>
<gene>
    <name evidence="4" type="ORF">ELE36_12530</name>
</gene>
<keyword evidence="5" id="KW-1185">Reference proteome</keyword>
<evidence type="ECO:0000313" key="4">
    <source>
        <dbReference type="EMBL" id="QBB71111.1"/>
    </source>
</evidence>
<comment type="similarity">
    <text evidence="1">Belongs to the glycosyl hydrolase 30 family.</text>
</comment>
<dbReference type="RefSeq" id="WP_129833798.1">
    <property type="nucleotide sequence ID" value="NZ_CP035704.1"/>
</dbReference>
<evidence type="ECO:0000256" key="2">
    <source>
        <dbReference type="ARBA" id="ARBA00022729"/>
    </source>
</evidence>
<dbReference type="SUPFAM" id="SSF51445">
    <property type="entry name" value="(Trans)glycosidases"/>
    <property type="match status" value="1"/>
</dbReference>
<organism evidence="4 5">
    <name type="scientific">Pseudolysobacter antarcticus</name>
    <dbReference type="NCBI Taxonomy" id="2511995"/>
    <lineage>
        <taxon>Bacteria</taxon>
        <taxon>Pseudomonadati</taxon>
        <taxon>Pseudomonadota</taxon>
        <taxon>Gammaproteobacteria</taxon>
        <taxon>Lysobacterales</taxon>
        <taxon>Rhodanobacteraceae</taxon>
        <taxon>Pseudolysobacter</taxon>
    </lineage>
</organism>
<evidence type="ECO:0000256" key="3">
    <source>
        <dbReference type="ARBA" id="ARBA00022801"/>
    </source>
</evidence>
<reference evidence="4 5" key="1">
    <citation type="submission" date="2019-01" db="EMBL/GenBank/DDBJ databases">
        <title>Pseudolysobacter antarctica gen. nov., sp. nov., isolated from Fildes Peninsula, Antarctica.</title>
        <authorList>
            <person name="Wei Z."/>
            <person name="Peng F."/>
        </authorList>
    </citation>
    <scope>NUCLEOTIDE SEQUENCE [LARGE SCALE GENOMIC DNA]</scope>
    <source>
        <strain evidence="4 5">AQ6-296</strain>
    </source>
</reference>
<dbReference type="AlphaFoldDB" id="A0A411HKU1"/>
<dbReference type="InterPro" id="IPR013780">
    <property type="entry name" value="Glyco_hydro_b"/>
</dbReference>
<dbReference type="SUPFAM" id="SSF51011">
    <property type="entry name" value="Glycosyl hydrolase domain"/>
    <property type="match status" value="1"/>
</dbReference>